<evidence type="ECO:0000256" key="1">
    <source>
        <dbReference type="ARBA" id="ARBA00022747"/>
    </source>
</evidence>
<organism evidence="3 4">
    <name type="scientific">Plantactinospora solaniradicis</name>
    <dbReference type="NCBI Taxonomy" id="1723736"/>
    <lineage>
        <taxon>Bacteria</taxon>
        <taxon>Bacillati</taxon>
        <taxon>Actinomycetota</taxon>
        <taxon>Actinomycetes</taxon>
        <taxon>Micromonosporales</taxon>
        <taxon>Micromonosporaceae</taxon>
        <taxon>Plantactinospora</taxon>
    </lineage>
</organism>
<dbReference type="SUPFAM" id="SSF53335">
    <property type="entry name" value="S-adenosyl-L-methionine-dependent methyltransferases"/>
    <property type="match status" value="1"/>
</dbReference>
<keyword evidence="3" id="KW-0489">Methyltransferase</keyword>
<accession>A0ABW1KD14</accession>
<dbReference type="Gene3D" id="3.40.50.150">
    <property type="entry name" value="Vaccinia Virus protein VP39"/>
    <property type="match status" value="1"/>
</dbReference>
<evidence type="ECO:0000259" key="2">
    <source>
        <dbReference type="Pfam" id="PF02384"/>
    </source>
</evidence>
<dbReference type="InterPro" id="IPR029063">
    <property type="entry name" value="SAM-dependent_MTases_sf"/>
</dbReference>
<dbReference type="InterPro" id="IPR003356">
    <property type="entry name" value="DNA_methylase_A-5"/>
</dbReference>
<dbReference type="RefSeq" id="WP_377424735.1">
    <property type="nucleotide sequence ID" value="NZ_JBHSPR010000018.1"/>
</dbReference>
<dbReference type="PANTHER" id="PTHR42998">
    <property type="entry name" value="TYPE I RESTRICTION ENZYME HINDVIIP M PROTEIN-RELATED"/>
    <property type="match status" value="1"/>
</dbReference>
<evidence type="ECO:0000313" key="4">
    <source>
        <dbReference type="Proteomes" id="UP001596203"/>
    </source>
</evidence>
<dbReference type="EMBL" id="JBHSPR010000018">
    <property type="protein sequence ID" value="MFC6018972.1"/>
    <property type="molecule type" value="Genomic_DNA"/>
</dbReference>
<dbReference type="PANTHER" id="PTHR42998:SF1">
    <property type="entry name" value="TYPE I RESTRICTION ENZYME HINDI METHYLASE SUBUNIT"/>
    <property type="match status" value="1"/>
</dbReference>
<reference evidence="4" key="1">
    <citation type="journal article" date="2019" name="Int. J. Syst. Evol. Microbiol.">
        <title>The Global Catalogue of Microorganisms (GCM) 10K type strain sequencing project: providing services to taxonomists for standard genome sequencing and annotation.</title>
        <authorList>
            <consortium name="The Broad Institute Genomics Platform"/>
            <consortium name="The Broad Institute Genome Sequencing Center for Infectious Disease"/>
            <person name="Wu L."/>
            <person name="Ma J."/>
        </authorList>
    </citation>
    <scope>NUCLEOTIDE SEQUENCE [LARGE SCALE GENOMIC DNA]</scope>
    <source>
        <strain evidence="4">ZS-35-S2</strain>
    </source>
</reference>
<protein>
    <submittedName>
        <fullName evidence="3">N-6 DNA methylase</fullName>
    </submittedName>
</protein>
<feature type="domain" description="DNA methylase adenine-specific" evidence="2">
    <location>
        <begin position="112"/>
        <end position="420"/>
    </location>
</feature>
<dbReference type="Proteomes" id="UP001596203">
    <property type="component" value="Unassembled WGS sequence"/>
</dbReference>
<sequence>MDGILRGVLSAEDRVNLLLTLIHRRVRQPEDWAGLAAAAQDPNGHSALMPLVAHMLLPSADGDRNPHRWLYSLRDTPTARQALSQLILTVDGALAADAADRKTPGRSAAAGVFDLILNQWAMGEGQKGHQFFTPRPVVRLGVHLLSATGSANRIYDPYCRAGGFLEEVVTRLASDPDKPDGVEIYGTNPDPEILGIAAMNLALHGVDARLETTNPVDGPTSSDTRRRFDLVFTNPPFNMYLNHDPDLGDRHWPYGSPPKRNANFAWLQHVASALDVGGRGAVLMANNAAVSANGREQDIRAAMVEDSVVECLIALPARLFSSTGIPVTMWILKHPAERLDEILLIDASEMGTMASRTLRSLTDEDISGISEIYRDWRDGRRTAEPVRRHGAVAASVPLTEIRRQGYLLHPSTYVAVPQQEPKATDARSDLANAATDLHRLVARASEVDSRVAALIAEITG</sequence>
<keyword evidence="1" id="KW-0680">Restriction system</keyword>
<dbReference type="InterPro" id="IPR052916">
    <property type="entry name" value="Type-I_RE_MTase_Subunit"/>
</dbReference>
<dbReference type="PROSITE" id="PS00092">
    <property type="entry name" value="N6_MTASE"/>
    <property type="match status" value="1"/>
</dbReference>
<dbReference type="GO" id="GO:0008168">
    <property type="term" value="F:methyltransferase activity"/>
    <property type="evidence" value="ECO:0007669"/>
    <property type="project" value="UniProtKB-KW"/>
</dbReference>
<comment type="caution">
    <text evidence="3">The sequence shown here is derived from an EMBL/GenBank/DDBJ whole genome shotgun (WGS) entry which is preliminary data.</text>
</comment>
<name>A0ABW1KD14_9ACTN</name>
<dbReference type="GO" id="GO:0032259">
    <property type="term" value="P:methylation"/>
    <property type="evidence" value="ECO:0007669"/>
    <property type="project" value="UniProtKB-KW"/>
</dbReference>
<keyword evidence="4" id="KW-1185">Reference proteome</keyword>
<dbReference type="PRINTS" id="PR00507">
    <property type="entry name" value="N12N6MTFRASE"/>
</dbReference>
<evidence type="ECO:0000313" key="3">
    <source>
        <dbReference type="EMBL" id="MFC6018972.1"/>
    </source>
</evidence>
<proteinExistence type="predicted"/>
<gene>
    <name evidence="3" type="ORF">ACFP2T_22530</name>
</gene>
<dbReference type="Pfam" id="PF02384">
    <property type="entry name" value="N6_Mtase"/>
    <property type="match status" value="1"/>
</dbReference>
<keyword evidence="3" id="KW-0808">Transferase</keyword>
<dbReference type="InterPro" id="IPR002052">
    <property type="entry name" value="DNA_methylase_N6_adenine_CS"/>
</dbReference>